<name>B4G4R7_DROPE</name>
<organism evidence="3">
    <name type="scientific">Drosophila persimilis</name>
    <name type="common">Fruit fly</name>
    <dbReference type="NCBI Taxonomy" id="7234"/>
    <lineage>
        <taxon>Eukaryota</taxon>
        <taxon>Metazoa</taxon>
        <taxon>Ecdysozoa</taxon>
        <taxon>Arthropoda</taxon>
        <taxon>Hexapoda</taxon>
        <taxon>Insecta</taxon>
        <taxon>Pterygota</taxon>
        <taxon>Neoptera</taxon>
        <taxon>Endopterygota</taxon>
        <taxon>Diptera</taxon>
        <taxon>Brachycera</taxon>
        <taxon>Muscomorpha</taxon>
        <taxon>Ephydroidea</taxon>
        <taxon>Drosophilidae</taxon>
        <taxon>Drosophila</taxon>
        <taxon>Sophophora</taxon>
    </lineage>
</organism>
<feature type="compositionally biased region" description="Basic residues" evidence="1">
    <location>
        <begin position="1"/>
        <end position="10"/>
    </location>
</feature>
<evidence type="ECO:0000313" key="2">
    <source>
        <dbReference type="EMBL" id="EDW24583.1"/>
    </source>
</evidence>
<proteinExistence type="predicted"/>
<dbReference type="EMBL" id="CH479179">
    <property type="protein sequence ID" value="EDW24583.1"/>
    <property type="molecule type" value="Genomic_DNA"/>
</dbReference>
<reference evidence="2 3" key="1">
    <citation type="journal article" date="2007" name="Nature">
        <title>Evolution of genes and genomes on the Drosophila phylogeny.</title>
        <authorList>
            <consortium name="Drosophila 12 Genomes Consortium"/>
            <person name="Clark A.G."/>
            <person name="Eisen M.B."/>
            <person name="Smith D.R."/>
            <person name="Bergman C.M."/>
            <person name="Oliver B."/>
            <person name="Markow T.A."/>
            <person name="Kaufman T.C."/>
            <person name="Kellis M."/>
            <person name="Gelbart W."/>
            <person name="Iyer V.N."/>
            <person name="Pollard D.A."/>
            <person name="Sackton T.B."/>
            <person name="Larracuente A.M."/>
            <person name="Singh N.D."/>
            <person name="Abad J.P."/>
            <person name="Abt D.N."/>
            <person name="Adryan B."/>
            <person name="Aguade M."/>
            <person name="Akashi H."/>
            <person name="Anderson W.W."/>
            <person name="Aquadro C.F."/>
            <person name="Ardell D.H."/>
            <person name="Arguello R."/>
            <person name="Artieri C.G."/>
            <person name="Barbash D.A."/>
            <person name="Barker D."/>
            <person name="Barsanti P."/>
            <person name="Batterham P."/>
            <person name="Batzoglou S."/>
            <person name="Begun D."/>
            <person name="Bhutkar A."/>
            <person name="Blanco E."/>
            <person name="Bosak S.A."/>
            <person name="Bradley R.K."/>
            <person name="Brand A.D."/>
            <person name="Brent M.R."/>
            <person name="Brooks A.N."/>
            <person name="Brown R.H."/>
            <person name="Butlin R.K."/>
            <person name="Caggese C."/>
            <person name="Calvi B.R."/>
            <person name="Bernardo de Carvalho A."/>
            <person name="Caspi A."/>
            <person name="Castrezana S."/>
            <person name="Celniker S.E."/>
            <person name="Chang J.L."/>
            <person name="Chapple C."/>
            <person name="Chatterji S."/>
            <person name="Chinwalla A."/>
            <person name="Civetta A."/>
            <person name="Clifton S.W."/>
            <person name="Comeron J.M."/>
            <person name="Costello J.C."/>
            <person name="Coyne J.A."/>
            <person name="Daub J."/>
            <person name="David R.G."/>
            <person name="Delcher A.L."/>
            <person name="Delehaunty K."/>
            <person name="Do C.B."/>
            <person name="Ebling H."/>
            <person name="Edwards K."/>
            <person name="Eickbush T."/>
            <person name="Evans J.D."/>
            <person name="Filipski A."/>
            <person name="Findeiss S."/>
            <person name="Freyhult E."/>
            <person name="Fulton L."/>
            <person name="Fulton R."/>
            <person name="Garcia A.C."/>
            <person name="Gardiner A."/>
            <person name="Garfield D.A."/>
            <person name="Garvin B.E."/>
            <person name="Gibson G."/>
            <person name="Gilbert D."/>
            <person name="Gnerre S."/>
            <person name="Godfrey J."/>
            <person name="Good R."/>
            <person name="Gotea V."/>
            <person name="Gravely B."/>
            <person name="Greenberg A.J."/>
            <person name="Griffiths-Jones S."/>
            <person name="Gross S."/>
            <person name="Guigo R."/>
            <person name="Gustafson E.A."/>
            <person name="Haerty W."/>
            <person name="Hahn M.W."/>
            <person name="Halligan D.L."/>
            <person name="Halpern A.L."/>
            <person name="Halter G.M."/>
            <person name="Han M.V."/>
            <person name="Heger A."/>
            <person name="Hillier L."/>
            <person name="Hinrichs A.S."/>
            <person name="Holmes I."/>
            <person name="Hoskins R.A."/>
            <person name="Hubisz M.J."/>
            <person name="Hultmark D."/>
            <person name="Huntley M.A."/>
            <person name="Jaffe D.B."/>
            <person name="Jagadeeshan S."/>
            <person name="Jeck W.R."/>
            <person name="Johnson J."/>
            <person name="Jones C.D."/>
            <person name="Jordan W.C."/>
            <person name="Karpen G.H."/>
            <person name="Kataoka E."/>
            <person name="Keightley P.D."/>
            <person name="Kheradpour P."/>
            <person name="Kirkness E.F."/>
            <person name="Koerich L.B."/>
            <person name="Kristiansen K."/>
            <person name="Kudrna D."/>
            <person name="Kulathinal R.J."/>
            <person name="Kumar S."/>
            <person name="Kwok R."/>
            <person name="Lander E."/>
            <person name="Langley C.H."/>
            <person name="Lapoint R."/>
            <person name="Lazzaro B.P."/>
            <person name="Lee S.J."/>
            <person name="Levesque L."/>
            <person name="Li R."/>
            <person name="Lin C.F."/>
            <person name="Lin M.F."/>
            <person name="Lindblad-Toh K."/>
            <person name="Llopart A."/>
            <person name="Long M."/>
            <person name="Low L."/>
            <person name="Lozovsky E."/>
            <person name="Lu J."/>
            <person name="Luo M."/>
            <person name="Machado C.A."/>
            <person name="Makalowski W."/>
            <person name="Marzo M."/>
            <person name="Matsuda M."/>
            <person name="Matzkin L."/>
            <person name="McAllister B."/>
            <person name="McBride C.S."/>
            <person name="McKernan B."/>
            <person name="McKernan K."/>
            <person name="Mendez-Lago M."/>
            <person name="Minx P."/>
            <person name="Mollenhauer M.U."/>
            <person name="Montooth K."/>
            <person name="Mount S.M."/>
            <person name="Mu X."/>
            <person name="Myers E."/>
            <person name="Negre B."/>
            <person name="Newfeld S."/>
            <person name="Nielsen R."/>
            <person name="Noor M.A."/>
            <person name="O'Grady P."/>
            <person name="Pachter L."/>
            <person name="Papaceit M."/>
            <person name="Parisi M.J."/>
            <person name="Parisi M."/>
            <person name="Parts L."/>
            <person name="Pedersen J.S."/>
            <person name="Pesole G."/>
            <person name="Phillippy A.M."/>
            <person name="Ponting C.P."/>
            <person name="Pop M."/>
            <person name="Porcelli D."/>
            <person name="Powell J.R."/>
            <person name="Prohaska S."/>
            <person name="Pruitt K."/>
            <person name="Puig M."/>
            <person name="Quesneville H."/>
            <person name="Ram K.R."/>
            <person name="Rand D."/>
            <person name="Rasmussen M.D."/>
            <person name="Reed L.K."/>
            <person name="Reenan R."/>
            <person name="Reily A."/>
            <person name="Remington K.A."/>
            <person name="Rieger T.T."/>
            <person name="Ritchie M.G."/>
            <person name="Robin C."/>
            <person name="Rogers Y.H."/>
            <person name="Rohde C."/>
            <person name="Rozas J."/>
            <person name="Rubenfield M.J."/>
            <person name="Ruiz A."/>
            <person name="Russo S."/>
            <person name="Salzberg S.L."/>
            <person name="Sanchez-Gracia A."/>
            <person name="Saranga D.J."/>
            <person name="Sato H."/>
            <person name="Schaeffer S.W."/>
            <person name="Schatz M.C."/>
            <person name="Schlenke T."/>
            <person name="Schwartz R."/>
            <person name="Segarra C."/>
            <person name="Singh R.S."/>
            <person name="Sirot L."/>
            <person name="Sirota M."/>
            <person name="Sisneros N.B."/>
            <person name="Smith C.D."/>
            <person name="Smith T.F."/>
            <person name="Spieth J."/>
            <person name="Stage D.E."/>
            <person name="Stark A."/>
            <person name="Stephan W."/>
            <person name="Strausberg R.L."/>
            <person name="Strempel S."/>
            <person name="Sturgill D."/>
            <person name="Sutton G."/>
            <person name="Sutton G.G."/>
            <person name="Tao W."/>
            <person name="Teichmann S."/>
            <person name="Tobari Y.N."/>
            <person name="Tomimura Y."/>
            <person name="Tsolas J.M."/>
            <person name="Valente V.L."/>
            <person name="Venter E."/>
            <person name="Venter J.C."/>
            <person name="Vicario S."/>
            <person name="Vieira F.G."/>
            <person name="Vilella A.J."/>
            <person name="Villasante A."/>
            <person name="Walenz B."/>
            <person name="Wang J."/>
            <person name="Wasserman M."/>
            <person name="Watts T."/>
            <person name="Wilson D."/>
            <person name="Wilson R.K."/>
            <person name="Wing R.A."/>
            <person name="Wolfner M.F."/>
            <person name="Wong A."/>
            <person name="Wong G.K."/>
            <person name="Wu C.I."/>
            <person name="Wu G."/>
            <person name="Yamamoto D."/>
            <person name="Yang H.P."/>
            <person name="Yang S.P."/>
            <person name="Yorke J.A."/>
            <person name="Yoshida K."/>
            <person name="Zdobnov E."/>
            <person name="Zhang P."/>
            <person name="Zhang Y."/>
            <person name="Zimin A.V."/>
            <person name="Baldwin J."/>
            <person name="Abdouelleil A."/>
            <person name="Abdulkadir J."/>
            <person name="Abebe A."/>
            <person name="Abera B."/>
            <person name="Abreu J."/>
            <person name="Acer S.C."/>
            <person name="Aftuck L."/>
            <person name="Alexander A."/>
            <person name="An P."/>
            <person name="Anderson E."/>
            <person name="Anderson S."/>
            <person name="Arachi H."/>
            <person name="Azer M."/>
            <person name="Bachantsang P."/>
            <person name="Barry A."/>
            <person name="Bayul T."/>
            <person name="Berlin A."/>
            <person name="Bessette D."/>
            <person name="Bloom T."/>
            <person name="Blye J."/>
            <person name="Boguslavskiy L."/>
            <person name="Bonnet C."/>
            <person name="Boukhgalter B."/>
            <person name="Bourzgui I."/>
            <person name="Brown A."/>
            <person name="Cahill P."/>
            <person name="Channer S."/>
            <person name="Cheshatsang Y."/>
            <person name="Chuda L."/>
            <person name="Citroen M."/>
            <person name="Collymore A."/>
            <person name="Cooke P."/>
            <person name="Costello M."/>
            <person name="D'Aco K."/>
            <person name="Daza R."/>
            <person name="De Haan G."/>
            <person name="DeGray S."/>
            <person name="DeMaso C."/>
            <person name="Dhargay N."/>
            <person name="Dooley K."/>
            <person name="Dooley E."/>
            <person name="Doricent M."/>
            <person name="Dorje P."/>
            <person name="Dorjee K."/>
            <person name="Dupes A."/>
            <person name="Elong R."/>
            <person name="Falk J."/>
            <person name="Farina A."/>
            <person name="Faro S."/>
            <person name="Ferguson D."/>
            <person name="Fisher S."/>
            <person name="Foley C.D."/>
            <person name="Franke A."/>
            <person name="Friedrich D."/>
            <person name="Gadbois L."/>
            <person name="Gearin G."/>
            <person name="Gearin C.R."/>
            <person name="Giannoukos G."/>
            <person name="Goode T."/>
            <person name="Graham J."/>
            <person name="Grandbois E."/>
            <person name="Grewal S."/>
            <person name="Gyaltsen K."/>
            <person name="Hafez N."/>
            <person name="Hagos B."/>
            <person name="Hall J."/>
            <person name="Henson C."/>
            <person name="Hollinger A."/>
            <person name="Honan T."/>
            <person name="Huard M.D."/>
            <person name="Hughes L."/>
            <person name="Hurhula B."/>
            <person name="Husby M.E."/>
            <person name="Kamat A."/>
            <person name="Kanga B."/>
            <person name="Kashin S."/>
            <person name="Khazanovich D."/>
            <person name="Kisner P."/>
            <person name="Lance K."/>
            <person name="Lara M."/>
            <person name="Lee W."/>
            <person name="Lennon N."/>
            <person name="Letendre F."/>
            <person name="LeVine R."/>
            <person name="Lipovsky A."/>
            <person name="Liu X."/>
            <person name="Liu J."/>
            <person name="Liu S."/>
            <person name="Lokyitsang T."/>
            <person name="Lokyitsang Y."/>
            <person name="Lubonja R."/>
            <person name="Lui A."/>
            <person name="MacDonald P."/>
            <person name="Magnisalis V."/>
            <person name="Maru K."/>
            <person name="Matthews C."/>
            <person name="McCusker W."/>
            <person name="McDonough S."/>
            <person name="Mehta T."/>
            <person name="Meldrim J."/>
            <person name="Meneus L."/>
            <person name="Mihai O."/>
            <person name="Mihalev A."/>
            <person name="Mihova T."/>
            <person name="Mittelman R."/>
            <person name="Mlenga V."/>
            <person name="Montmayeur A."/>
            <person name="Mulrain L."/>
            <person name="Navidi A."/>
            <person name="Naylor J."/>
            <person name="Negash T."/>
            <person name="Nguyen T."/>
            <person name="Nguyen N."/>
            <person name="Nicol R."/>
            <person name="Norbu C."/>
            <person name="Norbu N."/>
            <person name="Novod N."/>
            <person name="O'Neill B."/>
            <person name="Osman S."/>
            <person name="Markiewicz E."/>
            <person name="Oyono O.L."/>
            <person name="Patti C."/>
            <person name="Phunkhang P."/>
            <person name="Pierre F."/>
            <person name="Priest M."/>
            <person name="Raghuraman S."/>
            <person name="Rege F."/>
            <person name="Reyes R."/>
            <person name="Rise C."/>
            <person name="Rogov P."/>
            <person name="Ross K."/>
            <person name="Ryan E."/>
            <person name="Settipalli S."/>
            <person name="Shea T."/>
            <person name="Sherpa N."/>
            <person name="Shi L."/>
            <person name="Shih D."/>
            <person name="Sparrow T."/>
            <person name="Spaulding J."/>
            <person name="Stalker J."/>
            <person name="Stange-Thomann N."/>
            <person name="Stavropoulos S."/>
            <person name="Stone C."/>
            <person name="Strader C."/>
            <person name="Tesfaye S."/>
            <person name="Thomson T."/>
            <person name="Thoulutsang Y."/>
            <person name="Thoulutsang D."/>
            <person name="Topham K."/>
            <person name="Topping I."/>
            <person name="Tsamla T."/>
            <person name="Vassiliev H."/>
            <person name="Vo A."/>
            <person name="Wangchuk T."/>
            <person name="Wangdi T."/>
            <person name="Weiand M."/>
            <person name="Wilkinson J."/>
            <person name="Wilson A."/>
            <person name="Yadav S."/>
            <person name="Young G."/>
            <person name="Yu Q."/>
            <person name="Zembek L."/>
            <person name="Zhong D."/>
            <person name="Zimmer A."/>
            <person name="Zwirko Z."/>
            <person name="Jaffe D.B."/>
            <person name="Alvarez P."/>
            <person name="Brockman W."/>
            <person name="Butler J."/>
            <person name="Chin C."/>
            <person name="Gnerre S."/>
            <person name="Grabherr M."/>
            <person name="Kleber M."/>
            <person name="Mauceli E."/>
            <person name="MacCallum I."/>
        </authorList>
    </citation>
    <scope>NUCLEOTIDE SEQUENCE [LARGE SCALE GENOMIC DNA]</scope>
    <source>
        <strain evidence="3">MSH-3 / Tucson 14011-0111.49</strain>
    </source>
</reference>
<dbReference type="PhylomeDB" id="B4G4R7"/>
<dbReference type="Proteomes" id="UP000008744">
    <property type="component" value="Unassembled WGS sequence"/>
</dbReference>
<evidence type="ECO:0000313" key="3">
    <source>
        <dbReference type="Proteomes" id="UP000008744"/>
    </source>
</evidence>
<gene>
    <name evidence="2" type="primary">Dper\GL24227</name>
    <name evidence="2" type="ORF">Dper_GL24227</name>
</gene>
<dbReference type="AlphaFoldDB" id="B4G4R7"/>
<protein>
    <submittedName>
        <fullName evidence="2">GL24227</fullName>
    </submittedName>
</protein>
<accession>B4G4R7</accession>
<evidence type="ECO:0000256" key="1">
    <source>
        <dbReference type="SAM" id="MobiDB-lite"/>
    </source>
</evidence>
<keyword evidence="3" id="KW-1185">Reference proteome</keyword>
<dbReference type="HOGENOM" id="CLU_1604450_0_0_1"/>
<feature type="region of interest" description="Disordered" evidence="1">
    <location>
        <begin position="1"/>
        <end position="20"/>
    </location>
</feature>
<sequence length="166" mass="18963">MRRRGRRGVQKRASQPKPAKWTNVNVNVMVNVNVNAIGKPNKLQIALKISKQRTKEKAGCGPWTWDAAEPETVGNSRMNLGPSTYGMAWTLDTPQKQPLFHGYSVLSTFFAFTVKVEPQSLQRCRNDQRRPLAQLWPTTPCLSHQKTNFIGKQLKKEEEEQTLDWS</sequence>